<protein>
    <submittedName>
        <fullName evidence="1">Uncharacterized protein</fullName>
    </submittedName>
</protein>
<dbReference type="Proteomes" id="UP000829685">
    <property type="component" value="Unassembled WGS sequence"/>
</dbReference>
<dbReference type="EMBL" id="JAFIMR010000019">
    <property type="protein sequence ID" value="KAI1866977.1"/>
    <property type="molecule type" value="Genomic_DNA"/>
</dbReference>
<accession>A0A9P9WJP8</accession>
<name>A0A9P9WJP8_9PEZI</name>
<gene>
    <name evidence="1" type="ORF">JX265_007553</name>
</gene>
<evidence type="ECO:0000313" key="2">
    <source>
        <dbReference type="Proteomes" id="UP000829685"/>
    </source>
</evidence>
<sequence length="506" mass="58246">MSPIVPETFQLGDMDIAVVQPFMDFISPLECFRQFASAREASSARGLHFELYTSKREDGTTVALLQRERLTRSSMIQPSENLERLLSLASRLRQFATIFTPGPDVLAPLLKFHVNATKLDAVLQMNQVYLLQSSSQELVPDRQTQFRDEIFYRCLYICSFRNYTQYGLTAQHVQGSNRYFPCLGPYITLGCWIYEMGILKEPVDAHFASNDLVQMYGFGTGEIRWLQNNRNPTERREQLDTLEKYHILRAWLGEPAVADLAKQLRYCCLTIRDSKAAGNWGKTEDNRARYRRLCAVRVREFKIAKIMAERIWDEVDETRGTRRSRPLLRERVVSHDGRVVTISGGWKNLQMEDKSRLLGGPTEYHTCHPEFAALSQFWLQEAVVAAVPAPTEPLTEPPSTPARMLVPEDPVMAVPRFTLSDSTQSTEITVREHGIHRGPWDPGVIGFMKRPRSLPTFPPSPAYQVLRQTLRWVEEMDKRRVREKSPLCPMGQFMYRRPVTLQRNPS</sequence>
<organism evidence="1 2">
    <name type="scientific">Neoarthrinium moseri</name>
    <dbReference type="NCBI Taxonomy" id="1658444"/>
    <lineage>
        <taxon>Eukaryota</taxon>
        <taxon>Fungi</taxon>
        <taxon>Dikarya</taxon>
        <taxon>Ascomycota</taxon>
        <taxon>Pezizomycotina</taxon>
        <taxon>Sordariomycetes</taxon>
        <taxon>Xylariomycetidae</taxon>
        <taxon>Amphisphaeriales</taxon>
        <taxon>Apiosporaceae</taxon>
        <taxon>Neoarthrinium</taxon>
    </lineage>
</organism>
<keyword evidence="2" id="KW-1185">Reference proteome</keyword>
<proteinExistence type="predicted"/>
<reference evidence="1" key="1">
    <citation type="submission" date="2021-03" db="EMBL/GenBank/DDBJ databases">
        <title>Revisited historic fungal species revealed as producer of novel bioactive compounds through whole genome sequencing and comparative genomics.</title>
        <authorList>
            <person name="Vignolle G.A."/>
            <person name="Hochenegger N."/>
            <person name="Mach R.L."/>
            <person name="Mach-Aigner A.R."/>
            <person name="Javad Rahimi M."/>
            <person name="Salim K.A."/>
            <person name="Chan C.M."/>
            <person name="Lim L.B.L."/>
            <person name="Cai F."/>
            <person name="Druzhinina I.S."/>
            <person name="U'Ren J.M."/>
            <person name="Derntl C."/>
        </authorList>
    </citation>
    <scope>NUCLEOTIDE SEQUENCE</scope>
    <source>
        <strain evidence="1">TUCIM 5799</strain>
    </source>
</reference>
<comment type="caution">
    <text evidence="1">The sequence shown here is derived from an EMBL/GenBank/DDBJ whole genome shotgun (WGS) entry which is preliminary data.</text>
</comment>
<evidence type="ECO:0000313" key="1">
    <source>
        <dbReference type="EMBL" id="KAI1866977.1"/>
    </source>
</evidence>
<dbReference type="AlphaFoldDB" id="A0A9P9WJP8"/>